<keyword evidence="1" id="KW-1277">Toxin-antitoxin system</keyword>
<dbReference type="NCBIfam" id="NF047751">
    <property type="entry name" value="HepT_toxin"/>
    <property type="match status" value="1"/>
</dbReference>
<reference evidence="6 8" key="1">
    <citation type="submission" date="2023-05" db="EMBL/GenBank/DDBJ databases">
        <title>Metabolic capabilities are highly conserved among human nasal-associated Corynebacterium species in pangenomic analyses.</title>
        <authorList>
            <person name="Tran T.H."/>
            <person name="Roberts A.Q."/>
            <person name="Escapa I.F."/>
            <person name="Gao W."/>
            <person name="Conlan S."/>
            <person name="Kong H."/>
            <person name="Segre J.A."/>
            <person name="Kelly M.S."/>
            <person name="Lemon K.P."/>
        </authorList>
    </citation>
    <scope>NUCLEOTIDE SEQUENCE</scope>
    <source>
        <strain evidence="6">KPL2654</strain>
        <strain evidence="5 8">KPL2811</strain>
    </source>
</reference>
<dbReference type="EMBL" id="JASNVK010000015">
    <property type="protein sequence ID" value="MDK4301285.1"/>
    <property type="molecule type" value="Genomic_DNA"/>
</dbReference>
<dbReference type="GeneID" id="64187650"/>
<dbReference type="PANTHER" id="PTHR33397">
    <property type="entry name" value="UPF0331 PROTEIN YUTE"/>
    <property type="match status" value="1"/>
</dbReference>
<dbReference type="GO" id="GO:0110001">
    <property type="term" value="C:toxin-antitoxin complex"/>
    <property type="evidence" value="ECO:0007669"/>
    <property type="project" value="InterPro"/>
</dbReference>
<sequence>MTPKEFQYGTVQKRLESLRRLLGELEKYQHVEADHLRANLSEMYAVFFMIQQIIDLSTDINQHIATTTLDIVDSNSRRGFETLIRAGILPKELEQDFSKSAALRNIITHQYVEVDLDIIAESIPRVLQLYGQYVNSVAGWLAGK</sequence>
<dbReference type="GO" id="GO:0016787">
    <property type="term" value="F:hydrolase activity"/>
    <property type="evidence" value="ECO:0007669"/>
    <property type="project" value="UniProtKB-KW"/>
</dbReference>
<dbReference type="Gene3D" id="1.20.120.580">
    <property type="entry name" value="bsu32300-like"/>
    <property type="match status" value="1"/>
</dbReference>
<name>A0AAP4BT90_9CORY</name>
<dbReference type="InterPro" id="IPR037038">
    <property type="entry name" value="HepT-like_sf"/>
</dbReference>
<dbReference type="PANTHER" id="PTHR33397:SF5">
    <property type="entry name" value="RNASE YUTE-RELATED"/>
    <property type="match status" value="1"/>
</dbReference>
<dbReference type="GO" id="GO:0004540">
    <property type="term" value="F:RNA nuclease activity"/>
    <property type="evidence" value="ECO:0007669"/>
    <property type="project" value="InterPro"/>
</dbReference>
<dbReference type="AlphaFoldDB" id="A0AAP4BT90"/>
<dbReference type="EMBL" id="JASNVP010000004">
    <property type="protein sequence ID" value="MDK4325992.1"/>
    <property type="molecule type" value="Genomic_DNA"/>
</dbReference>
<dbReference type="InterPro" id="IPR008201">
    <property type="entry name" value="HepT-like"/>
</dbReference>
<comment type="caution">
    <text evidence="6">The sequence shown here is derived from an EMBL/GenBank/DDBJ whole genome shotgun (WGS) entry which is preliminary data.</text>
</comment>
<dbReference type="Proteomes" id="UP001243856">
    <property type="component" value="Unassembled WGS sequence"/>
</dbReference>
<keyword evidence="2" id="KW-0540">Nuclease</keyword>
<dbReference type="Pfam" id="PF01934">
    <property type="entry name" value="HepT-like"/>
    <property type="match status" value="1"/>
</dbReference>
<evidence type="ECO:0000256" key="3">
    <source>
        <dbReference type="ARBA" id="ARBA00022801"/>
    </source>
</evidence>
<comment type="similarity">
    <text evidence="4">Belongs to the HepT RNase toxin family.</text>
</comment>
<dbReference type="RefSeq" id="WP_018120438.1">
    <property type="nucleotide sequence ID" value="NZ_CBCRTU010000012.1"/>
</dbReference>
<keyword evidence="3" id="KW-0378">Hydrolase</keyword>
<dbReference type="InterPro" id="IPR052379">
    <property type="entry name" value="Type_VII_TA_RNase"/>
</dbReference>
<organism evidence="6 7">
    <name type="scientific">Corynebacterium propinquum</name>
    <dbReference type="NCBI Taxonomy" id="43769"/>
    <lineage>
        <taxon>Bacteria</taxon>
        <taxon>Bacillati</taxon>
        <taxon>Actinomycetota</taxon>
        <taxon>Actinomycetes</taxon>
        <taxon>Mycobacteriales</taxon>
        <taxon>Corynebacteriaceae</taxon>
        <taxon>Corynebacterium</taxon>
    </lineage>
</organism>
<evidence type="ECO:0000313" key="5">
    <source>
        <dbReference type="EMBL" id="MDK4301285.1"/>
    </source>
</evidence>
<dbReference type="Proteomes" id="UP001226160">
    <property type="component" value="Unassembled WGS sequence"/>
</dbReference>
<accession>A0AAP4BT90</accession>
<gene>
    <name evidence="5" type="ORF">QPX45_08550</name>
    <name evidence="6" type="ORF">QPX54_05605</name>
</gene>
<keyword evidence="8" id="KW-1185">Reference proteome</keyword>
<evidence type="ECO:0000256" key="4">
    <source>
        <dbReference type="ARBA" id="ARBA00024207"/>
    </source>
</evidence>
<evidence type="ECO:0000313" key="8">
    <source>
        <dbReference type="Proteomes" id="UP001243856"/>
    </source>
</evidence>
<evidence type="ECO:0000256" key="2">
    <source>
        <dbReference type="ARBA" id="ARBA00022722"/>
    </source>
</evidence>
<evidence type="ECO:0000313" key="7">
    <source>
        <dbReference type="Proteomes" id="UP001226160"/>
    </source>
</evidence>
<protein>
    <submittedName>
        <fullName evidence="6">DUF86 domain-containing protein</fullName>
    </submittedName>
</protein>
<proteinExistence type="inferred from homology"/>
<evidence type="ECO:0000313" key="6">
    <source>
        <dbReference type="EMBL" id="MDK4325992.1"/>
    </source>
</evidence>
<evidence type="ECO:0000256" key="1">
    <source>
        <dbReference type="ARBA" id="ARBA00022649"/>
    </source>
</evidence>